<dbReference type="RefSeq" id="WP_145068662.1">
    <property type="nucleotide sequence ID" value="NZ_CP036287.1"/>
</dbReference>
<keyword evidence="3" id="KW-1185">Reference proteome</keyword>
<dbReference type="InterPro" id="IPR038694">
    <property type="entry name" value="DUF427_sf"/>
</dbReference>
<protein>
    <recommendedName>
        <fullName evidence="1">DUF427 domain-containing protein</fullName>
    </recommendedName>
</protein>
<dbReference type="EMBL" id="CP036287">
    <property type="protein sequence ID" value="QDU69083.1"/>
    <property type="molecule type" value="Genomic_DNA"/>
</dbReference>
<dbReference type="Gene3D" id="2.170.150.40">
    <property type="entry name" value="Domain of unknown function (DUF427)"/>
    <property type="match status" value="1"/>
</dbReference>
<evidence type="ECO:0000313" key="3">
    <source>
        <dbReference type="Proteomes" id="UP000316921"/>
    </source>
</evidence>
<dbReference type="PANTHER" id="PTHR34310">
    <property type="entry name" value="DUF427 DOMAIN PROTEIN (AFU_ORTHOLOGUE AFUA_3G02220)"/>
    <property type="match status" value="1"/>
</dbReference>
<dbReference type="KEGG" id="pbap:Pla133_41990"/>
<dbReference type="AlphaFoldDB" id="A0A518BQ35"/>
<proteinExistence type="predicted"/>
<evidence type="ECO:0000313" key="2">
    <source>
        <dbReference type="EMBL" id="QDU69083.1"/>
    </source>
</evidence>
<evidence type="ECO:0000259" key="1">
    <source>
        <dbReference type="Pfam" id="PF04248"/>
    </source>
</evidence>
<gene>
    <name evidence="2" type="ORF">Pla133_41990</name>
</gene>
<name>A0A518BQ35_9BACT</name>
<reference evidence="2 3" key="1">
    <citation type="submission" date="2019-02" db="EMBL/GenBank/DDBJ databases">
        <title>Deep-cultivation of Planctomycetes and their phenomic and genomic characterization uncovers novel biology.</title>
        <authorList>
            <person name="Wiegand S."/>
            <person name="Jogler M."/>
            <person name="Boedeker C."/>
            <person name="Pinto D."/>
            <person name="Vollmers J."/>
            <person name="Rivas-Marin E."/>
            <person name="Kohn T."/>
            <person name="Peeters S.H."/>
            <person name="Heuer A."/>
            <person name="Rast P."/>
            <person name="Oberbeckmann S."/>
            <person name="Bunk B."/>
            <person name="Jeske O."/>
            <person name="Meyerdierks A."/>
            <person name="Storesund J.E."/>
            <person name="Kallscheuer N."/>
            <person name="Luecker S."/>
            <person name="Lage O.M."/>
            <person name="Pohl T."/>
            <person name="Merkel B.J."/>
            <person name="Hornburger P."/>
            <person name="Mueller R.-W."/>
            <person name="Bruemmer F."/>
            <person name="Labrenz M."/>
            <person name="Spormann A.M."/>
            <person name="Op den Camp H."/>
            <person name="Overmann J."/>
            <person name="Amann R."/>
            <person name="Jetten M.S.M."/>
            <person name="Mascher T."/>
            <person name="Medema M.H."/>
            <person name="Devos D.P."/>
            <person name="Kaster A.-K."/>
            <person name="Ovreas L."/>
            <person name="Rohde M."/>
            <person name="Galperin M.Y."/>
            <person name="Jogler C."/>
        </authorList>
    </citation>
    <scope>NUCLEOTIDE SEQUENCE [LARGE SCALE GENOMIC DNA]</scope>
    <source>
        <strain evidence="2 3">Pla133</strain>
    </source>
</reference>
<sequence>MPRAIWNGTVLAETDVFEEVDGNVYFPPESLEREFFQESAKTTVCGWKGTASYYSLVVDGQRNDDAAWVYRDPKSAAAKIKDHVAFWRGVTVER</sequence>
<accession>A0A518BQ35</accession>
<dbReference type="Proteomes" id="UP000316921">
    <property type="component" value="Chromosome"/>
</dbReference>
<organism evidence="2 3">
    <name type="scientific">Engelhardtia mirabilis</name>
    <dbReference type="NCBI Taxonomy" id="2528011"/>
    <lineage>
        <taxon>Bacteria</taxon>
        <taxon>Pseudomonadati</taxon>
        <taxon>Planctomycetota</taxon>
        <taxon>Planctomycetia</taxon>
        <taxon>Planctomycetia incertae sedis</taxon>
        <taxon>Engelhardtia</taxon>
    </lineage>
</organism>
<feature type="domain" description="DUF427" evidence="1">
    <location>
        <begin position="3"/>
        <end position="88"/>
    </location>
</feature>
<dbReference type="InterPro" id="IPR007361">
    <property type="entry name" value="DUF427"/>
</dbReference>
<dbReference type="Pfam" id="PF04248">
    <property type="entry name" value="NTP_transf_9"/>
    <property type="match status" value="1"/>
</dbReference>
<dbReference type="PANTHER" id="PTHR34310:SF5">
    <property type="entry name" value="DUF427 DOMAIN PROTEIN (AFU_ORTHOLOGUE AFUA_3G02220)"/>
    <property type="match status" value="1"/>
</dbReference>